<protein>
    <submittedName>
        <fullName evidence="2">Uncharacterized protein</fullName>
    </submittedName>
</protein>
<dbReference type="Proteomes" id="UP000026714">
    <property type="component" value="Unassembled WGS sequence"/>
</dbReference>
<dbReference type="RefSeq" id="WP_037477829.1">
    <property type="nucleotide sequence ID" value="NZ_AZRA01000010.1"/>
</dbReference>
<evidence type="ECO:0000313" key="2">
    <source>
        <dbReference type="EMBL" id="KDB53933.1"/>
    </source>
</evidence>
<accession>A0A059KS49</accession>
<comment type="caution">
    <text evidence="2">The sequence shown here is derived from an EMBL/GenBank/DDBJ whole genome shotgun (WGS) entry which is preliminary data.</text>
</comment>
<name>A0A059KS49_9BURK</name>
<keyword evidence="3" id="KW-1185">Reference proteome</keyword>
<dbReference type="STRING" id="34103.SAMN05421778_11471"/>
<evidence type="ECO:0000313" key="3">
    <source>
        <dbReference type="Proteomes" id="UP000026714"/>
    </source>
</evidence>
<proteinExistence type="predicted"/>
<organism evidence="2 3">
    <name type="scientific">Sphaerotilus natans subsp. natans DSM 6575</name>
    <dbReference type="NCBI Taxonomy" id="1286631"/>
    <lineage>
        <taxon>Bacteria</taxon>
        <taxon>Pseudomonadati</taxon>
        <taxon>Pseudomonadota</taxon>
        <taxon>Betaproteobacteria</taxon>
        <taxon>Burkholderiales</taxon>
        <taxon>Sphaerotilaceae</taxon>
        <taxon>Sphaerotilus</taxon>
    </lineage>
</organism>
<sequence length="120" mass="13022">MPKTATATVPDIDDDAQPAGAPKPDLVDSVTAYLCALVPELSLRPEVLEQLQERLREEFGGVHGRQYVRSKAALDQVKLLAQARAMLKTKSPTTVARELGISRSKAYSIRAAMRSCDAAE</sequence>
<gene>
    <name evidence="2" type="ORF">X805_04870</name>
</gene>
<dbReference type="AlphaFoldDB" id="A0A059KS49"/>
<reference evidence="2 3" key="1">
    <citation type="journal article" date="2014" name="FEMS Microbiol. Ecol.">
        <title>Sphaerotilus natans encrusted with nanoball-shaped Fe(III) oxide minerals formed by nitrate-reducing mixotrophic Fe(II) oxidation.</title>
        <authorList>
            <person name="Park S."/>
            <person name="Kim D.H."/>
            <person name="Lee J.H."/>
            <person name="Hur H.G."/>
        </authorList>
    </citation>
    <scope>NUCLEOTIDE SEQUENCE [LARGE SCALE GENOMIC DNA]</scope>
    <source>
        <strain evidence="2 3">DSM 6575</strain>
    </source>
</reference>
<feature type="region of interest" description="Disordered" evidence="1">
    <location>
        <begin position="1"/>
        <end position="23"/>
    </location>
</feature>
<evidence type="ECO:0000256" key="1">
    <source>
        <dbReference type="SAM" id="MobiDB-lite"/>
    </source>
</evidence>
<dbReference type="EMBL" id="AZRA01000010">
    <property type="protein sequence ID" value="KDB53933.1"/>
    <property type="molecule type" value="Genomic_DNA"/>
</dbReference>